<evidence type="ECO:0000256" key="2">
    <source>
        <dbReference type="ARBA" id="ARBA00022692"/>
    </source>
</evidence>
<evidence type="ECO:0000256" key="1">
    <source>
        <dbReference type="ARBA" id="ARBA00004141"/>
    </source>
</evidence>
<dbReference type="EMBL" id="UINC01000114">
    <property type="protein sequence ID" value="SUZ49411.1"/>
    <property type="molecule type" value="Genomic_DNA"/>
</dbReference>
<feature type="transmembrane region" description="Helical" evidence="5">
    <location>
        <begin position="287"/>
        <end position="315"/>
    </location>
</feature>
<feature type="transmembrane region" description="Helical" evidence="5">
    <location>
        <begin position="374"/>
        <end position="397"/>
    </location>
</feature>
<organism evidence="7">
    <name type="scientific">marine metagenome</name>
    <dbReference type="NCBI Taxonomy" id="408172"/>
    <lineage>
        <taxon>unclassified sequences</taxon>
        <taxon>metagenomes</taxon>
        <taxon>ecological metagenomes</taxon>
    </lineage>
</organism>
<accession>A0A381N489</accession>
<dbReference type="PANTHER" id="PTHR43471">
    <property type="entry name" value="ABC TRANSPORTER PERMEASE"/>
    <property type="match status" value="1"/>
</dbReference>
<feature type="non-terminal residue" evidence="7">
    <location>
        <position position="1"/>
    </location>
</feature>
<comment type="subcellular location">
    <subcellularLocation>
        <location evidence="1">Membrane</location>
        <topology evidence="1">Multi-pass membrane protein</topology>
    </subcellularLocation>
</comment>
<gene>
    <name evidence="7" type="ORF">METZ01_LOCUS2265</name>
</gene>
<feature type="transmembrane region" description="Helical" evidence="5">
    <location>
        <begin position="241"/>
        <end position="266"/>
    </location>
</feature>
<keyword evidence="2 5" id="KW-0812">Transmembrane</keyword>
<dbReference type="Pfam" id="PF12698">
    <property type="entry name" value="ABC2_membrane_3"/>
    <property type="match status" value="1"/>
</dbReference>
<dbReference type="GO" id="GO:0016020">
    <property type="term" value="C:membrane"/>
    <property type="evidence" value="ECO:0007669"/>
    <property type="project" value="UniProtKB-SubCell"/>
</dbReference>
<sequence length="435" mass="47893">VNWSDIWVLYRRELRSAFRDRTIVMNGILVPVFMYPIMMWVMMTGLMFVLGQMDRESSRLVILDPPPEHSALLDTLGAQTNLEIQEDVISEDSAMVLLRAGDLDALVEFLPPTDESSALEDNFQVLIRYDRAVNRSSQASARVESAIADYRSEWLTQQASDLGIPETDHEQFRIVQDNVSTEEDIGTLLMGMMIPMFLVLMIAMGCLMPAIDSTAGERERSTWETLMTVSASRLSVVTSKYFYVATLGILAGVLNVIAMFASMGVIMGPLLMDLGESANAFQFSLPLLALPVMIVAAIALALFFAAAMMILAAFARTFKDGQAMVGPVFLLAMMPILMGQQTDQTLTPLTAAIPVANAAMMIRDAINGVFLWPLIAETLAVLLAMVTACLLIARVLLKTEDFILLSPDGRFSKFSKIFKSSSRSRLGRNSSEGLK</sequence>
<evidence type="ECO:0000313" key="7">
    <source>
        <dbReference type="EMBL" id="SUZ49411.1"/>
    </source>
</evidence>
<keyword evidence="4 5" id="KW-0472">Membrane</keyword>
<dbReference type="AlphaFoldDB" id="A0A381N489"/>
<dbReference type="InterPro" id="IPR013525">
    <property type="entry name" value="ABC2_TM"/>
</dbReference>
<evidence type="ECO:0000256" key="3">
    <source>
        <dbReference type="ARBA" id="ARBA00022989"/>
    </source>
</evidence>
<name>A0A381N489_9ZZZZ</name>
<feature type="domain" description="ABC-2 type transporter transmembrane" evidence="6">
    <location>
        <begin position="33"/>
        <end position="393"/>
    </location>
</feature>
<keyword evidence="3 5" id="KW-1133">Transmembrane helix</keyword>
<feature type="transmembrane region" description="Helical" evidence="5">
    <location>
        <begin position="321"/>
        <end position="338"/>
    </location>
</feature>
<protein>
    <recommendedName>
        <fullName evidence="6">ABC-2 type transporter transmembrane domain-containing protein</fullName>
    </recommendedName>
</protein>
<dbReference type="GO" id="GO:0140359">
    <property type="term" value="F:ABC-type transporter activity"/>
    <property type="evidence" value="ECO:0007669"/>
    <property type="project" value="InterPro"/>
</dbReference>
<evidence type="ECO:0000256" key="4">
    <source>
        <dbReference type="ARBA" id="ARBA00023136"/>
    </source>
</evidence>
<reference evidence="7" key="1">
    <citation type="submission" date="2018-05" db="EMBL/GenBank/DDBJ databases">
        <authorList>
            <person name="Lanie J.A."/>
            <person name="Ng W.-L."/>
            <person name="Kazmierczak K.M."/>
            <person name="Andrzejewski T.M."/>
            <person name="Davidsen T.M."/>
            <person name="Wayne K.J."/>
            <person name="Tettelin H."/>
            <person name="Glass J.I."/>
            <person name="Rusch D."/>
            <person name="Podicherti R."/>
            <person name="Tsui H.-C.T."/>
            <person name="Winkler M.E."/>
        </authorList>
    </citation>
    <scope>NUCLEOTIDE SEQUENCE</scope>
</reference>
<feature type="transmembrane region" description="Helical" evidence="5">
    <location>
        <begin position="28"/>
        <end position="50"/>
    </location>
</feature>
<proteinExistence type="predicted"/>
<feature type="transmembrane region" description="Helical" evidence="5">
    <location>
        <begin position="188"/>
        <end position="211"/>
    </location>
</feature>
<dbReference type="PANTHER" id="PTHR43471:SF3">
    <property type="entry name" value="ABC TRANSPORTER PERMEASE PROTEIN NATB"/>
    <property type="match status" value="1"/>
</dbReference>
<evidence type="ECO:0000259" key="6">
    <source>
        <dbReference type="Pfam" id="PF12698"/>
    </source>
</evidence>
<evidence type="ECO:0000256" key="5">
    <source>
        <dbReference type="SAM" id="Phobius"/>
    </source>
</evidence>